<evidence type="ECO:0000313" key="2">
    <source>
        <dbReference type="Proteomes" id="UP001143910"/>
    </source>
</evidence>
<comment type="caution">
    <text evidence="1">The sequence shown here is derived from an EMBL/GenBank/DDBJ whole genome shotgun (WGS) entry which is preliminary data.</text>
</comment>
<proteinExistence type="predicted"/>
<keyword evidence="2" id="KW-1185">Reference proteome</keyword>
<accession>A0ACC1P007</accession>
<protein>
    <submittedName>
        <fullName evidence="1">Uncharacterized protein</fullName>
    </submittedName>
</protein>
<name>A0ACC1P007_9HYPO</name>
<evidence type="ECO:0000313" key="1">
    <source>
        <dbReference type="EMBL" id="KAJ2983883.1"/>
    </source>
</evidence>
<sequence>MRMHQSLPVRAFVACCLLGHAAAGTEYSDTVVEVQYQPYAIVCSGKTTTSTAVHGKDGYVTITRPGSVAATSTIPPHNGHPGTVIIDVPGGNPGYVTVTQAGPVATTFTIPPNHGHPGTVVMQTTTPTENPGYVTITEAGPVATTKTIPPKDGKPGTVIIDVPYVTITEAGPVATTKTIPPKDGNPGTIIIDVPYVTITESGPVATTKTIPPMGTNPGTIIIDVPYITITSPGPIATTKTIPPMGTNPGTVIIETPTSSSPGFVTITSPGPIATTITIPPAGTNPGTVIIETTTSSSPGFVTITSPGPIATTITVPPDCSSSTSTSTSTSTSKSTSTSTSTSTTSSKTSSTTSASPSCTPGVKWAYYKMAQAPTNTASGKGLIPYQEDNQWLKNAVKIELVLEGNPAPDNTGTTQVVGVPQANGAKIGPGCGVSPPNIYGTTTAGDGTYFVVQHIGYFHPQKSGDYRIDVADADDGMYVWLGDNAKSGWTTDNADVYTGGGGTGKNPLHYQATAGEYVPFRATFVQAERCAFWNLTIQDPTGAYLESADIKVMDNVLTFGCGPDTPDFGF</sequence>
<gene>
    <name evidence="1" type="ORF">NQ176_g378</name>
</gene>
<reference evidence="1" key="1">
    <citation type="submission" date="2022-08" db="EMBL/GenBank/DDBJ databases">
        <title>Genome Sequence of Lecanicillium fungicola.</title>
        <authorList>
            <person name="Buettner E."/>
        </authorList>
    </citation>
    <scope>NUCLEOTIDE SEQUENCE</scope>
    <source>
        <strain evidence="1">Babe33</strain>
    </source>
</reference>
<dbReference type="Proteomes" id="UP001143910">
    <property type="component" value="Unassembled WGS sequence"/>
</dbReference>
<dbReference type="EMBL" id="JANJQO010000013">
    <property type="protein sequence ID" value="KAJ2983883.1"/>
    <property type="molecule type" value="Genomic_DNA"/>
</dbReference>
<organism evidence="1 2">
    <name type="scientific">Zarea fungicola</name>
    <dbReference type="NCBI Taxonomy" id="93591"/>
    <lineage>
        <taxon>Eukaryota</taxon>
        <taxon>Fungi</taxon>
        <taxon>Dikarya</taxon>
        <taxon>Ascomycota</taxon>
        <taxon>Pezizomycotina</taxon>
        <taxon>Sordariomycetes</taxon>
        <taxon>Hypocreomycetidae</taxon>
        <taxon>Hypocreales</taxon>
        <taxon>Cordycipitaceae</taxon>
        <taxon>Zarea</taxon>
    </lineage>
</organism>